<proteinExistence type="predicted"/>
<dbReference type="CDD" id="cd00121">
    <property type="entry name" value="MATH"/>
    <property type="match status" value="1"/>
</dbReference>
<feature type="coiled-coil region" evidence="2">
    <location>
        <begin position="214"/>
        <end position="269"/>
    </location>
</feature>
<dbReference type="AlphaFoldDB" id="A0ABD0YZV2"/>
<evidence type="ECO:0000259" key="3">
    <source>
        <dbReference type="PROSITE" id="PS50144"/>
    </source>
</evidence>
<protein>
    <submittedName>
        <fullName evidence="4">MATH domain and coiled-coil domain-containing protein</fullName>
    </submittedName>
</protein>
<sequence length="507" mass="57984">MWNQRPCFRFEVDNFSEKEATIASHTFVSGGCEWYLYVNPKGHSLCDDQLPLFLGVSNPKSLGRGWERRADYYLVLLNQSDKELYKTPIAQRVGFCAKTSSRAFRCTLPLSKFQEKGFLENDKLIIEVYIKVIEAFDGEGGEVASTVNSVRNILAEHPEIAEDFKPKNPVVKKDYMNILRNACSKLSELAEVGFKLDWLKSKLGEVSSEWKKVGDSDESRVQELEERIKNLEEVSLEKKKPDDTEGSPVQQLEERVKNLEQLELGFKLDCFKSKLEEVSLERKTSTDTDGSRVQQLEERLNNLEKMAVGFKLDFMSKLERVSLKRKTSSDAVGSRVQQLDERLKNLELMESSFKLDCINSKLDEVSLERKTSDEAVGSWVQQLEERLKNLELMDLGFNLSCIKSKLEEVSSERKTSDEAVGSIAQKLEERLKNLKLMELGSNLSYVTSKLEEVSLKRKKSDDANGSLAKQFHERLENLELFVVEKFELDKEKNKSCDDGFLLVDEVA</sequence>
<dbReference type="PANTHER" id="PTHR46236:SF12">
    <property type="entry name" value="MATH DOMAIN-CONTAINING PROTEIN"/>
    <property type="match status" value="1"/>
</dbReference>
<evidence type="ECO:0000313" key="4">
    <source>
        <dbReference type="EMBL" id="KAL1187985.1"/>
    </source>
</evidence>
<keyword evidence="5" id="KW-1185">Reference proteome</keyword>
<dbReference type="PROSITE" id="PS51257">
    <property type="entry name" value="PROKAR_LIPOPROTEIN"/>
    <property type="match status" value="1"/>
</dbReference>
<feature type="domain" description="MATH" evidence="3">
    <location>
        <begin position="5"/>
        <end position="130"/>
    </location>
</feature>
<dbReference type="Pfam" id="PF22486">
    <property type="entry name" value="MATH_2"/>
    <property type="match status" value="1"/>
</dbReference>
<keyword evidence="1 2" id="KW-0175">Coiled coil</keyword>
<dbReference type="PANTHER" id="PTHR46236">
    <property type="entry name" value="TRAF-LIKE SUPERFAMILY PROTEIN"/>
    <property type="match status" value="1"/>
</dbReference>
<name>A0ABD0YZV2_CARAN</name>
<dbReference type="PROSITE" id="PS50144">
    <property type="entry name" value="MATH"/>
    <property type="match status" value="1"/>
</dbReference>
<dbReference type="EMBL" id="JBANAX010000936">
    <property type="protein sequence ID" value="KAL1187985.1"/>
    <property type="molecule type" value="Genomic_DNA"/>
</dbReference>
<accession>A0ABD0YZV2</accession>
<dbReference type="InterPro" id="IPR002083">
    <property type="entry name" value="MATH/TRAF_dom"/>
</dbReference>
<dbReference type="SUPFAM" id="SSF49599">
    <property type="entry name" value="TRAF domain-like"/>
    <property type="match status" value="1"/>
</dbReference>
<dbReference type="InterPro" id="IPR050804">
    <property type="entry name" value="MCC"/>
</dbReference>
<evidence type="ECO:0000256" key="1">
    <source>
        <dbReference type="ARBA" id="ARBA00023054"/>
    </source>
</evidence>
<dbReference type="Gene3D" id="2.60.210.10">
    <property type="entry name" value="Apoptosis, Tumor Necrosis Factor Receptor Associated Protein 2, Chain A"/>
    <property type="match status" value="1"/>
</dbReference>
<organism evidence="4 5">
    <name type="scientific">Cardamine amara subsp. amara</name>
    <dbReference type="NCBI Taxonomy" id="228776"/>
    <lineage>
        <taxon>Eukaryota</taxon>
        <taxon>Viridiplantae</taxon>
        <taxon>Streptophyta</taxon>
        <taxon>Embryophyta</taxon>
        <taxon>Tracheophyta</taxon>
        <taxon>Spermatophyta</taxon>
        <taxon>Magnoliopsida</taxon>
        <taxon>eudicotyledons</taxon>
        <taxon>Gunneridae</taxon>
        <taxon>Pentapetalae</taxon>
        <taxon>rosids</taxon>
        <taxon>malvids</taxon>
        <taxon>Brassicales</taxon>
        <taxon>Brassicaceae</taxon>
        <taxon>Cardamineae</taxon>
        <taxon>Cardamine</taxon>
    </lineage>
</organism>
<dbReference type="InterPro" id="IPR008974">
    <property type="entry name" value="TRAF-like"/>
</dbReference>
<gene>
    <name evidence="4" type="ORF">V5N11_007528</name>
</gene>
<reference evidence="4 5" key="1">
    <citation type="submission" date="2024-04" db="EMBL/GenBank/DDBJ databases">
        <title>Genome assembly C_amara_ONT_v2.</title>
        <authorList>
            <person name="Yant L."/>
            <person name="Moore C."/>
            <person name="Slenker M."/>
        </authorList>
    </citation>
    <scope>NUCLEOTIDE SEQUENCE [LARGE SCALE GENOMIC DNA]</scope>
    <source>
        <tissue evidence="4">Leaf</tissue>
    </source>
</reference>
<dbReference type="Proteomes" id="UP001558713">
    <property type="component" value="Unassembled WGS sequence"/>
</dbReference>
<comment type="caution">
    <text evidence="4">The sequence shown here is derived from an EMBL/GenBank/DDBJ whole genome shotgun (WGS) entry which is preliminary data.</text>
</comment>
<evidence type="ECO:0000256" key="2">
    <source>
        <dbReference type="SAM" id="Coils"/>
    </source>
</evidence>
<evidence type="ECO:0000313" key="5">
    <source>
        <dbReference type="Proteomes" id="UP001558713"/>
    </source>
</evidence>